<comment type="subcellular location">
    <subcellularLocation>
        <location evidence="1">Membrane</location>
    </subcellularLocation>
</comment>
<evidence type="ECO:0000256" key="7">
    <source>
        <dbReference type="ARBA" id="ARBA00023136"/>
    </source>
</evidence>
<organism evidence="11 12">
    <name type="scientific">Babesia ovata</name>
    <dbReference type="NCBI Taxonomy" id="189622"/>
    <lineage>
        <taxon>Eukaryota</taxon>
        <taxon>Sar</taxon>
        <taxon>Alveolata</taxon>
        <taxon>Apicomplexa</taxon>
        <taxon>Aconoidasida</taxon>
        <taxon>Piroplasmida</taxon>
        <taxon>Babesiidae</taxon>
        <taxon>Babesia</taxon>
    </lineage>
</organism>
<name>A0A2H6KBG3_9APIC</name>
<reference evidence="11 12" key="1">
    <citation type="journal article" date="2017" name="BMC Genomics">
        <title>Whole-genome assembly of Babesia ovata and comparative genomics between closely related pathogens.</title>
        <authorList>
            <person name="Yamagishi J."/>
            <person name="Asada M."/>
            <person name="Hakimi H."/>
            <person name="Tanaka T.Q."/>
            <person name="Sugimoto C."/>
            <person name="Kawazu S."/>
        </authorList>
    </citation>
    <scope>NUCLEOTIDE SEQUENCE [LARGE SCALE GENOMIC DNA]</scope>
    <source>
        <strain evidence="11 12">Miyake</strain>
    </source>
</reference>
<dbReference type="SMART" id="SM00184">
    <property type="entry name" value="RING"/>
    <property type="match status" value="1"/>
</dbReference>
<dbReference type="PANTHER" id="PTHR46539">
    <property type="entry name" value="E3 UBIQUITIN-PROTEIN LIGASE ATL42"/>
    <property type="match status" value="1"/>
</dbReference>
<dbReference type="GO" id="GO:0016020">
    <property type="term" value="C:membrane"/>
    <property type="evidence" value="ECO:0007669"/>
    <property type="project" value="UniProtKB-SubCell"/>
</dbReference>
<evidence type="ECO:0000256" key="6">
    <source>
        <dbReference type="ARBA" id="ARBA00022989"/>
    </source>
</evidence>
<proteinExistence type="predicted"/>
<dbReference type="Proteomes" id="UP000236319">
    <property type="component" value="Unassembled WGS sequence"/>
</dbReference>
<evidence type="ECO:0000313" key="11">
    <source>
        <dbReference type="EMBL" id="GBE60325.1"/>
    </source>
</evidence>
<evidence type="ECO:0000313" key="12">
    <source>
        <dbReference type="Proteomes" id="UP000236319"/>
    </source>
</evidence>
<evidence type="ECO:0000256" key="9">
    <source>
        <dbReference type="SAM" id="Phobius"/>
    </source>
</evidence>
<evidence type="ECO:0000259" key="10">
    <source>
        <dbReference type="PROSITE" id="PS50089"/>
    </source>
</evidence>
<dbReference type="PANTHER" id="PTHR46539:SF1">
    <property type="entry name" value="E3 UBIQUITIN-PROTEIN LIGASE ATL42"/>
    <property type="match status" value="1"/>
</dbReference>
<accession>A0A2H6KBG3</accession>
<dbReference type="EMBL" id="BDSA01000002">
    <property type="protein sequence ID" value="GBE60325.1"/>
    <property type="molecule type" value="Genomic_DNA"/>
</dbReference>
<dbReference type="SUPFAM" id="SSF57850">
    <property type="entry name" value="RING/U-box"/>
    <property type="match status" value="1"/>
</dbReference>
<dbReference type="GO" id="GO:0008270">
    <property type="term" value="F:zinc ion binding"/>
    <property type="evidence" value="ECO:0007669"/>
    <property type="project" value="UniProtKB-KW"/>
</dbReference>
<dbReference type="InterPro" id="IPR013083">
    <property type="entry name" value="Znf_RING/FYVE/PHD"/>
</dbReference>
<evidence type="ECO:0000256" key="2">
    <source>
        <dbReference type="ARBA" id="ARBA00022692"/>
    </source>
</evidence>
<comment type="caution">
    <text evidence="11">The sequence shown here is derived from an EMBL/GenBank/DDBJ whole genome shotgun (WGS) entry which is preliminary data.</text>
</comment>
<dbReference type="AlphaFoldDB" id="A0A2H6KBG3"/>
<protein>
    <submittedName>
        <fullName evidence="11">Zinc C3HC4 type domain containing protein</fullName>
    </submittedName>
</protein>
<evidence type="ECO:0000256" key="1">
    <source>
        <dbReference type="ARBA" id="ARBA00004370"/>
    </source>
</evidence>
<evidence type="ECO:0000256" key="5">
    <source>
        <dbReference type="ARBA" id="ARBA00022833"/>
    </source>
</evidence>
<keyword evidence="3" id="KW-0479">Metal-binding</keyword>
<dbReference type="Gene3D" id="3.30.40.10">
    <property type="entry name" value="Zinc/RING finger domain, C3HC4 (zinc finger)"/>
    <property type="match status" value="1"/>
</dbReference>
<dbReference type="CDD" id="cd16454">
    <property type="entry name" value="RING-H2_PA-TM-RING"/>
    <property type="match status" value="1"/>
</dbReference>
<feature type="domain" description="RING-type" evidence="10">
    <location>
        <begin position="247"/>
        <end position="287"/>
    </location>
</feature>
<gene>
    <name evidence="11" type="ORF">BOVATA_018180</name>
</gene>
<dbReference type="InterPro" id="IPR001841">
    <property type="entry name" value="Znf_RING"/>
</dbReference>
<feature type="transmembrane region" description="Helical" evidence="9">
    <location>
        <begin position="188"/>
        <end position="211"/>
    </location>
</feature>
<keyword evidence="6 9" id="KW-1133">Transmembrane helix</keyword>
<dbReference type="PROSITE" id="PS50089">
    <property type="entry name" value="ZF_RING_2"/>
    <property type="match status" value="1"/>
</dbReference>
<sequence>MASAEPQEHDGRDLAEGLRFRSPLFNRLMEYLIGVDTYRQRRASRRPNDAELVMDFVVLHPMKALTFLKGSLICGVLMNMLLYFPDEAGLGLVETNSEVGDATVWWWLKFNKVLQLAQIPCRALMLYLMSRIWGRSNQEIMYCMSVLTSSRLWNWGRRMSNLTYASYALAFLASRHPGVQNHALLNGIMVYVFSIITMRVAFTFAIFYHCFPPTPTRNTRKPASKAEVDKLPVILYRDMKEDNATVCRICLEDLQPEDRLRMLRCKHSYHVGCIDAWLAHSNKCPWCMSTVN</sequence>
<dbReference type="Pfam" id="PF13639">
    <property type="entry name" value="zf-RING_2"/>
    <property type="match status" value="1"/>
</dbReference>
<dbReference type="GeneID" id="39874095"/>
<dbReference type="RefSeq" id="XP_028866568.1">
    <property type="nucleotide sequence ID" value="XM_029010735.1"/>
</dbReference>
<keyword evidence="4 8" id="KW-0863">Zinc-finger</keyword>
<evidence type="ECO:0000256" key="4">
    <source>
        <dbReference type="ARBA" id="ARBA00022771"/>
    </source>
</evidence>
<keyword evidence="12" id="KW-1185">Reference proteome</keyword>
<dbReference type="VEuPathDB" id="PiroplasmaDB:BOVATA_018180"/>
<keyword evidence="5" id="KW-0862">Zinc</keyword>
<keyword evidence="2 9" id="KW-0812">Transmembrane</keyword>
<keyword evidence="7 9" id="KW-0472">Membrane</keyword>
<evidence type="ECO:0000256" key="3">
    <source>
        <dbReference type="ARBA" id="ARBA00022723"/>
    </source>
</evidence>
<evidence type="ECO:0000256" key="8">
    <source>
        <dbReference type="PROSITE-ProRule" id="PRU00175"/>
    </source>
</evidence>
<dbReference type="OrthoDB" id="9984778at2759"/>